<dbReference type="InterPro" id="IPR005850">
    <property type="entry name" value="GalP_Utransf_C"/>
</dbReference>
<keyword evidence="10" id="KW-0862">Zinc</keyword>
<dbReference type="RefSeq" id="WP_284359062.1">
    <property type="nucleotide sequence ID" value="NZ_BPFZ01000003.1"/>
</dbReference>
<evidence type="ECO:0000259" key="15">
    <source>
        <dbReference type="Pfam" id="PF01087"/>
    </source>
</evidence>
<evidence type="ECO:0000256" key="5">
    <source>
        <dbReference type="ARBA" id="ARBA00012384"/>
    </source>
</evidence>
<comment type="pathway">
    <text evidence="3 14">Carbohydrate metabolism; galactose metabolism.</text>
</comment>
<dbReference type="SUPFAM" id="SSF54197">
    <property type="entry name" value="HIT-like"/>
    <property type="match status" value="2"/>
</dbReference>
<evidence type="ECO:0000256" key="13">
    <source>
        <dbReference type="NCBIfam" id="TIGR00209"/>
    </source>
</evidence>
<dbReference type="Gene3D" id="3.30.428.10">
    <property type="entry name" value="HIT-like"/>
    <property type="match status" value="2"/>
</dbReference>
<dbReference type="NCBIfam" id="TIGR00209">
    <property type="entry name" value="galT_1"/>
    <property type="match status" value="1"/>
</dbReference>
<dbReference type="EMBL" id="BPFZ01000003">
    <property type="protein sequence ID" value="GIU66509.1"/>
    <property type="molecule type" value="Genomic_DNA"/>
</dbReference>
<dbReference type="PANTHER" id="PTHR11943">
    <property type="entry name" value="GALACTOSE-1-PHOSPHATE URIDYLYLTRANSFERASE"/>
    <property type="match status" value="1"/>
</dbReference>
<dbReference type="Pfam" id="PF01087">
    <property type="entry name" value="GalP_UDP_transf"/>
    <property type="match status" value="1"/>
</dbReference>
<keyword evidence="9 14" id="KW-0479">Metal-binding</keyword>
<keyword evidence="12 14" id="KW-0119">Carbohydrate metabolism</keyword>
<dbReference type="EC" id="2.7.7.12" evidence="5 13"/>
<evidence type="ECO:0000256" key="10">
    <source>
        <dbReference type="ARBA" id="ARBA00022833"/>
    </source>
</evidence>
<dbReference type="PANTHER" id="PTHR11943:SF1">
    <property type="entry name" value="GALACTOSE-1-PHOSPHATE URIDYLYLTRANSFERASE"/>
    <property type="match status" value="1"/>
</dbReference>
<evidence type="ECO:0000256" key="2">
    <source>
        <dbReference type="ARBA" id="ARBA00001947"/>
    </source>
</evidence>
<evidence type="ECO:0000313" key="18">
    <source>
        <dbReference type="Proteomes" id="UP001161064"/>
    </source>
</evidence>
<accession>A0ABQ4PU42</accession>
<evidence type="ECO:0000256" key="4">
    <source>
        <dbReference type="ARBA" id="ARBA00010951"/>
    </source>
</evidence>
<evidence type="ECO:0000313" key="17">
    <source>
        <dbReference type="EMBL" id="GIU66509.1"/>
    </source>
</evidence>
<dbReference type="InterPro" id="IPR019779">
    <property type="entry name" value="GalP_UDPtransf1_His-AS"/>
</dbReference>
<feature type="domain" description="Galactose-1-phosphate uridyl transferase N-terminal" evidence="15">
    <location>
        <begin position="5"/>
        <end position="174"/>
    </location>
</feature>
<evidence type="ECO:0000256" key="6">
    <source>
        <dbReference type="ARBA" id="ARBA00016340"/>
    </source>
</evidence>
<dbReference type="Pfam" id="PF02744">
    <property type="entry name" value="GalP_UDP_tr_C"/>
    <property type="match status" value="1"/>
</dbReference>
<comment type="similarity">
    <text evidence="4 14">Belongs to the galactose-1-phosphate uridylyltransferase type 1 family.</text>
</comment>
<dbReference type="PROSITE" id="PS00117">
    <property type="entry name" value="GAL_P_UDP_TRANSF_I"/>
    <property type="match status" value="1"/>
</dbReference>
<reference evidence="17" key="1">
    <citation type="submission" date="2021-05" db="EMBL/GenBank/DDBJ databases">
        <authorList>
            <person name="Tanabe Y."/>
        </authorList>
    </citation>
    <scope>NUCLEOTIDE SEQUENCE</scope>
    <source>
        <strain evidence="17">BOTRYCO-1</strain>
    </source>
</reference>
<evidence type="ECO:0000256" key="12">
    <source>
        <dbReference type="ARBA" id="ARBA00023277"/>
    </source>
</evidence>
<protein>
    <recommendedName>
        <fullName evidence="6 13">Galactose-1-phosphate uridylyltransferase</fullName>
        <ecNumber evidence="5 13">2.7.7.12</ecNumber>
    </recommendedName>
</protein>
<gene>
    <name evidence="17" type="ORF">PsB1_0663</name>
</gene>
<dbReference type="NCBIfam" id="NF008724">
    <property type="entry name" value="PRK11720.1"/>
    <property type="match status" value="1"/>
</dbReference>
<dbReference type="PIRSF" id="PIRSF000808">
    <property type="entry name" value="GalT"/>
    <property type="match status" value="1"/>
</dbReference>
<organism evidence="17 18">
    <name type="scientific">Candidatus Phycosocius spiralis</name>
    <dbReference type="NCBI Taxonomy" id="2815099"/>
    <lineage>
        <taxon>Bacteria</taxon>
        <taxon>Pseudomonadati</taxon>
        <taxon>Pseudomonadota</taxon>
        <taxon>Alphaproteobacteria</taxon>
        <taxon>Caulobacterales</taxon>
        <taxon>Caulobacterales incertae sedis</taxon>
        <taxon>Candidatus Phycosocius</taxon>
    </lineage>
</organism>
<comment type="caution">
    <text evidence="17">The sequence shown here is derived from an EMBL/GenBank/DDBJ whole genome shotgun (WGS) entry which is preliminary data.</text>
</comment>
<dbReference type="InterPro" id="IPR001937">
    <property type="entry name" value="GalP_UDPtransf1"/>
</dbReference>
<dbReference type="Proteomes" id="UP001161064">
    <property type="component" value="Unassembled WGS sequence"/>
</dbReference>
<dbReference type="InterPro" id="IPR005849">
    <property type="entry name" value="GalP_Utransf_N"/>
</dbReference>
<dbReference type="GO" id="GO:0016779">
    <property type="term" value="F:nucleotidyltransferase activity"/>
    <property type="evidence" value="ECO:0007669"/>
    <property type="project" value="UniProtKB-KW"/>
</dbReference>
<keyword evidence="11 14" id="KW-0299">Galactose metabolism</keyword>
<keyword evidence="8 14" id="KW-0548">Nucleotidyltransferase</keyword>
<dbReference type="InterPro" id="IPR036265">
    <property type="entry name" value="HIT-like_sf"/>
</dbReference>
<keyword evidence="18" id="KW-1185">Reference proteome</keyword>
<evidence type="ECO:0000256" key="1">
    <source>
        <dbReference type="ARBA" id="ARBA00001107"/>
    </source>
</evidence>
<keyword evidence="7 14" id="KW-0808">Transferase</keyword>
<comment type="catalytic activity">
    <reaction evidence="1 14">
        <text>alpha-D-galactose 1-phosphate + UDP-alpha-D-glucose = alpha-D-glucose 1-phosphate + UDP-alpha-D-galactose</text>
        <dbReference type="Rhea" id="RHEA:13989"/>
        <dbReference type="ChEBI" id="CHEBI:58336"/>
        <dbReference type="ChEBI" id="CHEBI:58601"/>
        <dbReference type="ChEBI" id="CHEBI:58885"/>
        <dbReference type="ChEBI" id="CHEBI:66914"/>
        <dbReference type="EC" id="2.7.7.12"/>
    </reaction>
</comment>
<sequence>MTLILPHRRQNLLTGAWVLVSPHRMGRPWQGEASALVKADGLSHDPACYLCAGNTRVGGVKNPNYKGVWVFDNDFPALLSEQEAFAPSDDPLLVEAPETGLCRVICYTPDHAKTMASMSQDEIADVVQVWTQQWQDLSTRPDIGAVTIFENRGAIMGASNPHPHGQIWATSSVPHELATEVERQSAYFAAHGRALLTDYLERELEVGARIIYANEHFVALVPFWAAWPFETLVLPRRAVTGLDELTGREQQGLADVLHHLTATYDRVFDAPFPYTMGLHQRPTQSAAPGFVFHLHFYPPLLRSASVRKFMVGFEMLAMAQRDLTPEAAAQRLRAVLV</sequence>
<evidence type="ECO:0000256" key="14">
    <source>
        <dbReference type="RuleBase" id="RU000506"/>
    </source>
</evidence>
<evidence type="ECO:0000256" key="3">
    <source>
        <dbReference type="ARBA" id="ARBA00004947"/>
    </source>
</evidence>
<evidence type="ECO:0000256" key="8">
    <source>
        <dbReference type="ARBA" id="ARBA00022695"/>
    </source>
</evidence>
<dbReference type="CDD" id="cd00608">
    <property type="entry name" value="GalT"/>
    <property type="match status" value="1"/>
</dbReference>
<evidence type="ECO:0000256" key="11">
    <source>
        <dbReference type="ARBA" id="ARBA00023144"/>
    </source>
</evidence>
<proteinExistence type="inferred from homology"/>
<reference evidence="17" key="2">
    <citation type="journal article" date="2023" name="ISME Commun">
        <title>Characterization of a bloom-associated alphaproteobacterial lineage, 'Candidatus Phycosocius': insights into freshwater algal-bacterial interactions.</title>
        <authorList>
            <person name="Tanabe Y."/>
            <person name="Yamaguchi H."/>
            <person name="Yoshida M."/>
            <person name="Kai A."/>
            <person name="Okazaki Y."/>
        </authorList>
    </citation>
    <scope>NUCLEOTIDE SEQUENCE</scope>
    <source>
        <strain evidence="17">BOTRYCO-1</strain>
    </source>
</reference>
<name>A0ABQ4PU42_9PROT</name>
<feature type="domain" description="Galactose-1-phosphate uridyl transferase C-terminal" evidence="16">
    <location>
        <begin position="180"/>
        <end position="335"/>
    </location>
</feature>
<evidence type="ECO:0000259" key="16">
    <source>
        <dbReference type="Pfam" id="PF02744"/>
    </source>
</evidence>
<comment type="cofactor">
    <cofactor evidence="2">
        <name>Zn(2+)</name>
        <dbReference type="ChEBI" id="CHEBI:29105"/>
    </cofactor>
</comment>
<evidence type="ECO:0000256" key="9">
    <source>
        <dbReference type="ARBA" id="ARBA00022723"/>
    </source>
</evidence>
<evidence type="ECO:0000256" key="7">
    <source>
        <dbReference type="ARBA" id="ARBA00022679"/>
    </source>
</evidence>